<evidence type="ECO:0000256" key="7">
    <source>
        <dbReference type="SAM" id="Coils"/>
    </source>
</evidence>
<dbReference type="EMBL" id="CAWYQH010000119">
    <property type="protein sequence ID" value="CAK8690421.1"/>
    <property type="molecule type" value="Genomic_DNA"/>
</dbReference>
<evidence type="ECO:0000313" key="10">
    <source>
        <dbReference type="Proteomes" id="UP001642483"/>
    </source>
</evidence>
<evidence type="ECO:0000256" key="1">
    <source>
        <dbReference type="ARBA" id="ARBA00004496"/>
    </source>
</evidence>
<evidence type="ECO:0000256" key="4">
    <source>
        <dbReference type="ARBA" id="ARBA00023054"/>
    </source>
</evidence>
<keyword evidence="4 7" id="KW-0175">Coiled coil</keyword>
<dbReference type="PANTHER" id="PTHR10918">
    <property type="entry name" value="HOMER"/>
    <property type="match status" value="1"/>
</dbReference>
<evidence type="ECO:0000256" key="2">
    <source>
        <dbReference type="ARBA" id="ARBA00022490"/>
    </source>
</evidence>
<dbReference type="InterPro" id="IPR011993">
    <property type="entry name" value="PH-like_dom_sf"/>
</dbReference>
<evidence type="ECO:0000256" key="5">
    <source>
        <dbReference type="ARBA" id="ARBA00023606"/>
    </source>
</evidence>
<feature type="domain" description="WH1" evidence="8">
    <location>
        <begin position="1"/>
        <end position="110"/>
    </location>
</feature>
<keyword evidence="10" id="KW-1185">Reference proteome</keyword>
<dbReference type="Proteomes" id="UP001642483">
    <property type="component" value="Unassembled WGS sequence"/>
</dbReference>
<dbReference type="PROSITE" id="PS50229">
    <property type="entry name" value="WH1"/>
    <property type="match status" value="1"/>
</dbReference>
<keyword evidence="2" id="KW-0963">Cytoplasm</keyword>
<evidence type="ECO:0000313" key="9">
    <source>
        <dbReference type="EMBL" id="CAK8690421.1"/>
    </source>
</evidence>
<accession>A0ABP0GHP3</accession>
<reference evidence="9 10" key="1">
    <citation type="submission" date="2024-02" db="EMBL/GenBank/DDBJ databases">
        <authorList>
            <person name="Daric V."/>
            <person name="Darras S."/>
        </authorList>
    </citation>
    <scope>NUCLEOTIDE SEQUENCE [LARGE SCALE GENOMIC DNA]</scope>
</reference>
<proteinExistence type="inferred from homology"/>
<dbReference type="CDD" id="cd01206">
    <property type="entry name" value="EVH1_Homer_Vesl"/>
    <property type="match status" value="1"/>
</dbReference>
<keyword evidence="3" id="KW-0770">Synapse</keyword>
<comment type="caution">
    <text evidence="9">The sequence shown here is derived from an EMBL/GenBank/DDBJ whole genome shotgun (WGS) entry which is preliminary data.</text>
</comment>
<dbReference type="Pfam" id="PF00568">
    <property type="entry name" value="WH1"/>
    <property type="match status" value="1"/>
</dbReference>
<evidence type="ECO:0000256" key="6">
    <source>
        <dbReference type="ARBA" id="ARBA00034105"/>
    </source>
</evidence>
<gene>
    <name evidence="9" type="ORF">CVLEPA_LOCUS23043</name>
</gene>
<comment type="subcellular location">
    <subcellularLocation>
        <location evidence="1">Cytoplasm</location>
    </subcellularLocation>
    <subcellularLocation>
        <location evidence="6">Postsynaptic density</location>
    </subcellularLocation>
</comment>
<dbReference type="InterPro" id="IPR045027">
    <property type="entry name" value="Homer"/>
</dbReference>
<dbReference type="SUPFAM" id="SSF50729">
    <property type="entry name" value="PH domain-like"/>
    <property type="match status" value="1"/>
</dbReference>
<dbReference type="Gene3D" id="2.30.29.30">
    <property type="entry name" value="Pleckstrin-homology domain (PH domain)/Phosphotyrosine-binding domain (PTB)"/>
    <property type="match status" value="1"/>
</dbReference>
<dbReference type="InterPro" id="IPR044100">
    <property type="entry name" value="Homer_EVH1"/>
</dbReference>
<evidence type="ECO:0000256" key="3">
    <source>
        <dbReference type="ARBA" id="ARBA00023018"/>
    </source>
</evidence>
<comment type="similarity">
    <text evidence="5">Belongs to the Homer family.</text>
</comment>
<dbReference type="SMART" id="SM00461">
    <property type="entry name" value="WH1"/>
    <property type="match status" value="1"/>
</dbReference>
<sequence length="356" mass="40100">MGEIPIFTSKAHVFIIDQVSKRSWIPASKSAVLVNFFFDSSRNSFRVISVEESKAIINSTLLPEMSFIKTSAKFGQWVDIQAGTVYGLGFASESSLNRFSEQFENIRERAKLLLEQGIVSRTSEASKSGCAHHSQRAVLNHDADDILSSNSDESQSTAHGLPDLKSLKLDNDKLKIALSQSSTTTRKLELEIHSLKMTNKQVINTLQESLSNANQLHGELMACTEDNEKLKIKIADLESENSKGIDTRQKNTDLRKTIEQLRNENAEKCKECITLQQRIGVLNVIEKQHTECAARIKKSNEENYLLKEKISALENDLKDLIEERNKVKMEIKQYLKQVSEHACSLTQISEMLQTAV</sequence>
<evidence type="ECO:0000259" key="8">
    <source>
        <dbReference type="PROSITE" id="PS50229"/>
    </source>
</evidence>
<name>A0ABP0GHP3_CLALP</name>
<protein>
    <recommendedName>
        <fullName evidence="8">WH1 domain-containing protein</fullName>
    </recommendedName>
</protein>
<organism evidence="9 10">
    <name type="scientific">Clavelina lepadiformis</name>
    <name type="common">Light-bulb sea squirt</name>
    <name type="synonym">Ascidia lepadiformis</name>
    <dbReference type="NCBI Taxonomy" id="159417"/>
    <lineage>
        <taxon>Eukaryota</taxon>
        <taxon>Metazoa</taxon>
        <taxon>Chordata</taxon>
        <taxon>Tunicata</taxon>
        <taxon>Ascidiacea</taxon>
        <taxon>Aplousobranchia</taxon>
        <taxon>Clavelinidae</taxon>
        <taxon>Clavelina</taxon>
    </lineage>
</organism>
<feature type="coiled-coil region" evidence="7">
    <location>
        <begin position="220"/>
        <end position="337"/>
    </location>
</feature>
<dbReference type="InterPro" id="IPR000697">
    <property type="entry name" value="WH1/EVH1_dom"/>
</dbReference>